<keyword evidence="4" id="KW-0805">Transcription regulation</keyword>
<name>A0A9N9LFV5_9HELO</name>
<dbReference type="InterPro" id="IPR001138">
    <property type="entry name" value="Zn2Cys6_DnaBD"/>
</dbReference>
<keyword evidence="7" id="KW-0539">Nucleus</keyword>
<feature type="region of interest" description="Disordered" evidence="8">
    <location>
        <begin position="174"/>
        <end position="200"/>
    </location>
</feature>
<evidence type="ECO:0000259" key="9">
    <source>
        <dbReference type="PROSITE" id="PS50048"/>
    </source>
</evidence>
<dbReference type="GO" id="GO:0045944">
    <property type="term" value="P:positive regulation of transcription by RNA polymerase II"/>
    <property type="evidence" value="ECO:0007669"/>
    <property type="project" value="TreeGrafter"/>
</dbReference>
<evidence type="ECO:0000256" key="1">
    <source>
        <dbReference type="ARBA" id="ARBA00004123"/>
    </source>
</evidence>
<keyword evidence="5" id="KW-0238">DNA-binding</keyword>
<dbReference type="InterPro" id="IPR007219">
    <property type="entry name" value="XnlR_reg_dom"/>
</dbReference>
<dbReference type="GO" id="GO:0000981">
    <property type="term" value="F:DNA-binding transcription factor activity, RNA polymerase II-specific"/>
    <property type="evidence" value="ECO:0007669"/>
    <property type="project" value="InterPro"/>
</dbReference>
<evidence type="ECO:0000256" key="4">
    <source>
        <dbReference type="ARBA" id="ARBA00023015"/>
    </source>
</evidence>
<dbReference type="InterPro" id="IPR036864">
    <property type="entry name" value="Zn2-C6_fun-type_DNA-bd_sf"/>
</dbReference>
<evidence type="ECO:0000256" key="3">
    <source>
        <dbReference type="ARBA" id="ARBA00022833"/>
    </source>
</evidence>
<dbReference type="OrthoDB" id="3990906at2759"/>
<keyword evidence="2" id="KW-0479">Metal-binding</keyword>
<feature type="region of interest" description="Disordered" evidence="8">
    <location>
        <begin position="63"/>
        <end position="86"/>
    </location>
</feature>
<proteinExistence type="predicted"/>
<evidence type="ECO:0000256" key="6">
    <source>
        <dbReference type="ARBA" id="ARBA00023163"/>
    </source>
</evidence>
<comment type="subcellular location">
    <subcellularLocation>
        <location evidence="1">Nucleus</location>
    </subcellularLocation>
</comment>
<dbReference type="SMART" id="SM00066">
    <property type="entry name" value="GAL4"/>
    <property type="match status" value="1"/>
</dbReference>
<dbReference type="GO" id="GO:0005634">
    <property type="term" value="C:nucleus"/>
    <property type="evidence" value="ECO:0007669"/>
    <property type="project" value="UniProtKB-SubCell"/>
</dbReference>
<dbReference type="Pfam" id="PF04082">
    <property type="entry name" value="Fungal_trans"/>
    <property type="match status" value="1"/>
</dbReference>
<dbReference type="EMBL" id="CAJVRM010000025">
    <property type="protein sequence ID" value="CAG8971589.1"/>
    <property type="molecule type" value="Genomic_DNA"/>
</dbReference>
<accession>A0A9N9LFV5</accession>
<dbReference type="AlphaFoldDB" id="A0A9N9LFV5"/>
<dbReference type="PANTHER" id="PTHR47782">
    <property type="entry name" value="ZN(II)2CYS6 TRANSCRIPTION FACTOR (EUROFUNG)-RELATED"/>
    <property type="match status" value="1"/>
</dbReference>
<dbReference type="PROSITE" id="PS00463">
    <property type="entry name" value="ZN2_CY6_FUNGAL_1"/>
    <property type="match status" value="1"/>
</dbReference>
<dbReference type="PROSITE" id="PS50048">
    <property type="entry name" value="ZN2_CY6_FUNGAL_2"/>
    <property type="match status" value="1"/>
</dbReference>
<dbReference type="SUPFAM" id="SSF57701">
    <property type="entry name" value="Zn2/Cys6 DNA-binding domain"/>
    <property type="match status" value="1"/>
</dbReference>
<organism evidence="10 11">
    <name type="scientific">Hymenoscyphus albidus</name>
    <dbReference type="NCBI Taxonomy" id="595503"/>
    <lineage>
        <taxon>Eukaryota</taxon>
        <taxon>Fungi</taxon>
        <taxon>Dikarya</taxon>
        <taxon>Ascomycota</taxon>
        <taxon>Pezizomycotina</taxon>
        <taxon>Leotiomycetes</taxon>
        <taxon>Helotiales</taxon>
        <taxon>Helotiaceae</taxon>
        <taxon>Hymenoscyphus</taxon>
    </lineage>
</organism>
<dbReference type="Gene3D" id="4.10.240.10">
    <property type="entry name" value="Zn(2)-C6 fungal-type DNA-binding domain"/>
    <property type="match status" value="1"/>
</dbReference>
<feature type="domain" description="Zn(2)-C6 fungal-type" evidence="9">
    <location>
        <begin position="95"/>
        <end position="125"/>
    </location>
</feature>
<evidence type="ECO:0000256" key="5">
    <source>
        <dbReference type="ARBA" id="ARBA00023125"/>
    </source>
</evidence>
<dbReference type="Pfam" id="PF00172">
    <property type="entry name" value="Zn_clus"/>
    <property type="match status" value="1"/>
</dbReference>
<keyword evidence="3" id="KW-0862">Zinc</keyword>
<dbReference type="PANTHER" id="PTHR47782:SF7">
    <property type="entry name" value="PROTEIN STB5"/>
    <property type="match status" value="1"/>
</dbReference>
<dbReference type="SMART" id="SM00906">
    <property type="entry name" value="Fungal_trans"/>
    <property type="match status" value="1"/>
</dbReference>
<evidence type="ECO:0000313" key="11">
    <source>
        <dbReference type="Proteomes" id="UP000701801"/>
    </source>
</evidence>
<dbReference type="InterPro" id="IPR052202">
    <property type="entry name" value="Yeast_MetPath_Reg"/>
</dbReference>
<comment type="caution">
    <text evidence="10">The sequence shown here is derived from an EMBL/GenBank/DDBJ whole genome shotgun (WGS) entry which is preliminary data.</text>
</comment>
<dbReference type="GO" id="GO:0008270">
    <property type="term" value="F:zinc ion binding"/>
    <property type="evidence" value="ECO:0007669"/>
    <property type="project" value="InterPro"/>
</dbReference>
<evidence type="ECO:0000313" key="10">
    <source>
        <dbReference type="EMBL" id="CAG8971589.1"/>
    </source>
</evidence>
<evidence type="ECO:0000256" key="8">
    <source>
        <dbReference type="SAM" id="MobiDB-lite"/>
    </source>
</evidence>
<sequence length="763" mass="84739">MARHRIRVNSSENGSNGCCRRVISTFRPTYGISRITSASTPTLSGYFFEWTPMDSSIHRFRLSQQLTPDPPPPSQGEGGESLDARNSIPPKRIISCQRCRKLKKKCSKSHPSCTLCTHAQVPCSFLEASKTLSLSLSDIQDLQARVVWLSSYVNNALPLTSPVESFATGADLTASTSHSYDGSSPAIGNEDLIPGGPHSSSLRTQMPILHNTGENTIQATTPIQGLPSPLDQLETPITNANSSISYQASSAFNLHSAERESITSVPDEAAGRQFVDAYFRHIHRAYPFMDRAEVSKKVDMMGDLLTDRMKNMSTNLYIVMAIGCTTLQRMGQVSDEISAKFQISSWKILEECMSKRDIDSVETLLLLGLHSLFDPKGLSAWIITGLLSRQIMSLGLSRETSPNQGISLAQSEKRNRLFWSAYTLDRMVSSSMGLPFGINDENMNVPLPGVTLDEYATSERQYYTVTLQVNRHVIALRQLEEQILQKIHLSNSYSTTSLTQADRRIITQRLRTQIENWYTQGCLVTPMERDQIPFHNTIPWLNYRYQNLLLLLYTPSHFNSPISLDHAQELRRCVQKYIQLSTILFQQRHLPLNWVTLCRFVALCPVLYYCYVDSGSANGSGIPNLGSKEEVSMCADILEAFPERWSEARRAAGVILRLAGAFGASGSAEMDPSCMFPHRAGEGAGVAGGSGIKEEVTDLVRDMLGESSIYHQSIEAAGFLARERSERGVFEQLRSDVPMRVLGGWNAGEGEWNGGEDLSMGFI</sequence>
<dbReference type="GO" id="GO:0043565">
    <property type="term" value="F:sequence-specific DNA binding"/>
    <property type="evidence" value="ECO:0007669"/>
    <property type="project" value="TreeGrafter"/>
</dbReference>
<dbReference type="CDD" id="cd12148">
    <property type="entry name" value="fungal_TF_MHR"/>
    <property type="match status" value="1"/>
</dbReference>
<gene>
    <name evidence="10" type="ORF">HYALB_00007981</name>
</gene>
<protein>
    <recommendedName>
        <fullName evidence="9">Zn(2)-C6 fungal-type domain-containing protein</fullName>
    </recommendedName>
</protein>
<dbReference type="GO" id="GO:0006351">
    <property type="term" value="P:DNA-templated transcription"/>
    <property type="evidence" value="ECO:0007669"/>
    <property type="project" value="InterPro"/>
</dbReference>
<dbReference type="Proteomes" id="UP000701801">
    <property type="component" value="Unassembled WGS sequence"/>
</dbReference>
<evidence type="ECO:0000256" key="2">
    <source>
        <dbReference type="ARBA" id="ARBA00022723"/>
    </source>
</evidence>
<keyword evidence="6" id="KW-0804">Transcription</keyword>
<reference evidence="10" key="1">
    <citation type="submission" date="2021-07" db="EMBL/GenBank/DDBJ databases">
        <authorList>
            <person name="Durling M."/>
        </authorList>
    </citation>
    <scope>NUCLEOTIDE SEQUENCE</scope>
</reference>
<dbReference type="CDD" id="cd00067">
    <property type="entry name" value="GAL4"/>
    <property type="match status" value="1"/>
</dbReference>
<keyword evidence="11" id="KW-1185">Reference proteome</keyword>
<evidence type="ECO:0000256" key="7">
    <source>
        <dbReference type="ARBA" id="ARBA00023242"/>
    </source>
</evidence>